<protein>
    <recommendedName>
        <fullName evidence="3">Amidohydrolase 3 domain-containing protein</fullName>
    </recommendedName>
</protein>
<evidence type="ECO:0008006" key="3">
    <source>
        <dbReference type="Google" id="ProtNLM"/>
    </source>
</evidence>
<dbReference type="AlphaFoldDB" id="A0A4U0ND48"/>
<gene>
    <name evidence="1" type="ORF">FCH28_18785</name>
</gene>
<dbReference type="InterPro" id="IPR011059">
    <property type="entry name" value="Metal-dep_hydrolase_composite"/>
</dbReference>
<dbReference type="SUPFAM" id="SSF51338">
    <property type="entry name" value="Composite domain of metallo-dependent hydrolases"/>
    <property type="match status" value="1"/>
</dbReference>
<dbReference type="EMBL" id="SUMB01000006">
    <property type="protein sequence ID" value="TJZ51909.1"/>
    <property type="molecule type" value="Genomic_DNA"/>
</dbReference>
<dbReference type="Proteomes" id="UP000308697">
    <property type="component" value="Unassembled WGS sequence"/>
</dbReference>
<comment type="caution">
    <text evidence="1">The sequence shown here is derived from an EMBL/GenBank/DDBJ whole genome shotgun (WGS) entry which is preliminary data.</text>
</comment>
<dbReference type="RefSeq" id="WP_136741233.1">
    <property type="nucleotide sequence ID" value="NZ_SUMB01000006.1"/>
</dbReference>
<name>A0A4U0ND48_9ACTN</name>
<evidence type="ECO:0000313" key="1">
    <source>
        <dbReference type="EMBL" id="TJZ51909.1"/>
    </source>
</evidence>
<dbReference type="OrthoDB" id="3400812at2"/>
<evidence type="ECO:0000313" key="2">
    <source>
        <dbReference type="Proteomes" id="UP000308697"/>
    </source>
</evidence>
<accession>A0A4U0ND48</accession>
<keyword evidence="2" id="KW-1185">Reference proteome</keyword>
<dbReference type="GO" id="GO:0016810">
    <property type="term" value="F:hydrolase activity, acting on carbon-nitrogen (but not peptide) bonds"/>
    <property type="evidence" value="ECO:0007669"/>
    <property type="project" value="InterPro"/>
</dbReference>
<organism evidence="1 2">
    <name type="scientific">Streptomyces piniterrae</name>
    <dbReference type="NCBI Taxonomy" id="2571125"/>
    <lineage>
        <taxon>Bacteria</taxon>
        <taxon>Bacillati</taxon>
        <taxon>Actinomycetota</taxon>
        <taxon>Actinomycetes</taxon>
        <taxon>Kitasatosporales</taxon>
        <taxon>Streptomycetaceae</taxon>
        <taxon>Streptomyces</taxon>
    </lineage>
</organism>
<proteinExistence type="predicted"/>
<reference evidence="1 2" key="1">
    <citation type="submission" date="2019-04" db="EMBL/GenBank/DDBJ databases">
        <title>Streptomyces piniterrae sp. nov., a heliquinomycin-producing actinomycete isolated from rhizosphere soil of Pinus yunnanensis.</title>
        <authorList>
            <person name="Zhuang X."/>
            <person name="Zhao J."/>
        </authorList>
    </citation>
    <scope>NUCLEOTIDE SEQUENCE [LARGE SCALE GENOMIC DNA]</scope>
    <source>
        <strain evidence="2">jys28</strain>
    </source>
</reference>
<sequence length="214" mass="22566">MLTIHAADAVLATSPRCDAVAVDGGLIVGVGMLDRMTAEWPLARVRRWPGLMTPGLVNHQAAALLEAAYHPDPREADELGTEPITGDALAALAMDDARWGASARRGLQRMLQHGTTAVAGPFHRPTVRTAVARSGLRVREPRQGREVEAALALDVFAALPLSAVLGGDLAAGRPADLAVFDVPVDELPARALRLHGAGTCVATVLGGRLLHRRR</sequence>